<reference evidence="3 4" key="1">
    <citation type="journal article" date="2015" name="Genome Announc.">
        <title>Expanding the biotechnology potential of lactobacilli through comparative genomics of 213 strains and associated genera.</title>
        <authorList>
            <person name="Sun Z."/>
            <person name="Harris H.M."/>
            <person name="McCann A."/>
            <person name="Guo C."/>
            <person name="Argimon S."/>
            <person name="Zhang W."/>
            <person name="Yang X."/>
            <person name="Jeffery I.B."/>
            <person name="Cooney J.C."/>
            <person name="Kagawa T.F."/>
            <person name="Liu W."/>
            <person name="Song Y."/>
            <person name="Salvetti E."/>
            <person name="Wrobel A."/>
            <person name="Rasinkangas P."/>
            <person name="Parkhill J."/>
            <person name="Rea M.C."/>
            <person name="O'Sullivan O."/>
            <person name="Ritari J."/>
            <person name="Douillard F.P."/>
            <person name="Paul Ross R."/>
            <person name="Yang R."/>
            <person name="Briner A.E."/>
            <person name="Felis G.E."/>
            <person name="de Vos W.M."/>
            <person name="Barrangou R."/>
            <person name="Klaenhammer T.R."/>
            <person name="Caufield P.W."/>
            <person name="Cui Y."/>
            <person name="Zhang H."/>
            <person name="O'Toole P.W."/>
        </authorList>
    </citation>
    <scope>NUCLEOTIDE SEQUENCE [LARGE SCALE GENOMIC DNA]</scope>
    <source>
        <strain evidence="3 4">DSM 16045</strain>
    </source>
</reference>
<proteinExistence type="predicted"/>
<evidence type="ECO:0008006" key="5">
    <source>
        <dbReference type="Google" id="ProtNLM"/>
    </source>
</evidence>
<accession>A0A0R1VBK7</accession>
<evidence type="ECO:0000256" key="1">
    <source>
        <dbReference type="SAM" id="MobiDB-lite"/>
    </source>
</evidence>
<keyword evidence="2" id="KW-0472">Membrane</keyword>
<dbReference type="PATRIC" id="fig|1423749.3.peg.1611"/>
<dbReference type="Proteomes" id="UP000051739">
    <property type="component" value="Unassembled WGS sequence"/>
</dbReference>
<evidence type="ECO:0000256" key="2">
    <source>
        <dbReference type="SAM" id="Phobius"/>
    </source>
</evidence>
<feature type="compositionally biased region" description="Polar residues" evidence="1">
    <location>
        <begin position="102"/>
        <end position="127"/>
    </location>
</feature>
<organism evidence="3 4">
    <name type="scientific">Limosilactobacillus gastricus DSM 16045</name>
    <dbReference type="NCBI Taxonomy" id="1423749"/>
    <lineage>
        <taxon>Bacteria</taxon>
        <taxon>Bacillati</taxon>
        <taxon>Bacillota</taxon>
        <taxon>Bacilli</taxon>
        <taxon>Lactobacillales</taxon>
        <taxon>Lactobacillaceae</taxon>
        <taxon>Limosilactobacillus</taxon>
    </lineage>
</organism>
<keyword evidence="2" id="KW-1133">Transmembrane helix</keyword>
<name>A0A0R1VBK7_9LACO</name>
<keyword evidence="4" id="KW-1185">Reference proteome</keyword>
<evidence type="ECO:0000313" key="3">
    <source>
        <dbReference type="EMBL" id="KRM02862.1"/>
    </source>
</evidence>
<gene>
    <name evidence="3" type="ORF">FC60_GL001558</name>
</gene>
<protein>
    <recommendedName>
        <fullName evidence="5">Cell division protein FtsL</fullName>
    </recommendedName>
</protein>
<sequence length="127" mass="13861">MAANAAPKFNQPLSEPKPQSAPSKGANRQPRLATIKRVRFSPFEKLMLTIGTLVVTALLVLLVSTKITTNNRQEHLQNLQSTASSLSTSNSDQQQEIDEKTNSSNLKSVASKYSMSDVTNSTRNVSK</sequence>
<dbReference type="EMBL" id="AZFN01000006">
    <property type="protein sequence ID" value="KRM02862.1"/>
    <property type="molecule type" value="Genomic_DNA"/>
</dbReference>
<feature type="transmembrane region" description="Helical" evidence="2">
    <location>
        <begin position="46"/>
        <end position="64"/>
    </location>
</feature>
<comment type="caution">
    <text evidence="3">The sequence shown here is derived from an EMBL/GenBank/DDBJ whole genome shotgun (WGS) entry which is preliminary data.</text>
</comment>
<dbReference type="RefSeq" id="WP_056937020.1">
    <property type="nucleotide sequence ID" value="NZ_AZFN01000006.1"/>
</dbReference>
<dbReference type="AlphaFoldDB" id="A0A0R1VBK7"/>
<keyword evidence="2" id="KW-0812">Transmembrane</keyword>
<evidence type="ECO:0000313" key="4">
    <source>
        <dbReference type="Proteomes" id="UP000051739"/>
    </source>
</evidence>
<feature type="region of interest" description="Disordered" evidence="1">
    <location>
        <begin position="1"/>
        <end position="33"/>
    </location>
</feature>
<feature type="region of interest" description="Disordered" evidence="1">
    <location>
        <begin position="78"/>
        <end position="127"/>
    </location>
</feature>
<feature type="compositionally biased region" description="Low complexity" evidence="1">
    <location>
        <begin position="78"/>
        <end position="94"/>
    </location>
</feature>